<keyword evidence="9" id="KW-1185">Reference proteome</keyword>
<evidence type="ECO:0000313" key="6">
    <source>
        <dbReference type="EMBL" id="PHM36427.1"/>
    </source>
</evidence>
<evidence type="ECO:0000256" key="3">
    <source>
        <dbReference type="ARBA" id="ARBA00022833"/>
    </source>
</evidence>
<evidence type="ECO:0000256" key="4">
    <source>
        <dbReference type="ARBA" id="ARBA00023239"/>
    </source>
</evidence>
<dbReference type="Gene3D" id="3.90.1590.10">
    <property type="entry name" value="glutathione-dependent formaldehyde- activating enzyme (gfa)"/>
    <property type="match status" value="1"/>
</dbReference>
<protein>
    <submittedName>
        <fullName evidence="6">Aldehyde-activating protein</fullName>
    </submittedName>
    <submittedName>
        <fullName evidence="7">Glutathione-dependent formaldehyde-activating, GFA</fullName>
    </submittedName>
</protein>
<dbReference type="InterPro" id="IPR011057">
    <property type="entry name" value="Mss4-like_sf"/>
</dbReference>
<keyword evidence="3" id="KW-0862">Zinc</keyword>
<reference evidence="8" key="2">
    <citation type="submission" date="2016-12" db="EMBL/GenBank/DDBJ databases">
        <authorList>
            <person name="Gaudriault S."/>
        </authorList>
    </citation>
    <scope>NUCLEOTIDE SEQUENCE [LARGE SCALE GENOMIC DNA]</scope>
    <source>
        <strain evidence="8">HGB1681 (deposited as PTA-6826 in the American Type Culture Collection)</strain>
    </source>
</reference>
<dbReference type="PANTHER" id="PTHR33337">
    <property type="entry name" value="GFA DOMAIN-CONTAINING PROTEIN"/>
    <property type="match status" value="1"/>
</dbReference>
<evidence type="ECO:0000313" key="8">
    <source>
        <dbReference type="Proteomes" id="UP000196435"/>
    </source>
</evidence>
<dbReference type="OrthoDB" id="7765631at2"/>
<dbReference type="SUPFAM" id="SSF51316">
    <property type="entry name" value="Mss4-like"/>
    <property type="match status" value="1"/>
</dbReference>
<evidence type="ECO:0000256" key="2">
    <source>
        <dbReference type="ARBA" id="ARBA00022723"/>
    </source>
</evidence>
<sequence length="133" mass="15028">MNKGRCLCGAVEVKTSLSIDSINVCHCETCQKWSGGPFMSVDCKNDLQITGNENISTYHSSEWAERAFCKKCGAHLFYHLHQPNAYYVPIALFENNGSAKLSQQIFIDSKPGYYNFVEKTPMLTKQDILNMFS</sequence>
<reference evidence="7" key="1">
    <citation type="submission" date="2016-12" db="EMBL/GenBank/DDBJ databases">
        <authorList>
            <person name="Song W.-J."/>
            <person name="Kurnit D.M."/>
        </authorList>
    </citation>
    <scope>NUCLEOTIDE SEQUENCE [LARGE SCALE GENOMIC DNA]</scope>
    <source>
        <strain evidence="7">HGB1681</strain>
    </source>
</reference>
<name>A0A1N6MQ42_9GAMM</name>
<proteinExistence type="inferred from homology"/>
<dbReference type="GO" id="GO:0016846">
    <property type="term" value="F:carbon-sulfur lyase activity"/>
    <property type="evidence" value="ECO:0007669"/>
    <property type="project" value="InterPro"/>
</dbReference>
<keyword evidence="2" id="KW-0479">Metal-binding</keyword>
<evidence type="ECO:0000313" key="9">
    <source>
        <dbReference type="Proteomes" id="UP000224871"/>
    </source>
</evidence>
<dbReference type="Proteomes" id="UP000196435">
    <property type="component" value="Unassembled WGS sequence"/>
</dbReference>
<dbReference type="EMBL" id="FTLG01000001">
    <property type="protein sequence ID" value="SIP70940.1"/>
    <property type="molecule type" value="Genomic_DNA"/>
</dbReference>
<evidence type="ECO:0000259" key="5">
    <source>
        <dbReference type="PROSITE" id="PS51891"/>
    </source>
</evidence>
<dbReference type="Pfam" id="PF04828">
    <property type="entry name" value="GFA"/>
    <property type="match status" value="1"/>
</dbReference>
<reference evidence="6 9" key="3">
    <citation type="journal article" date="2017" name="Nat. Microbiol.">
        <title>Natural product diversity associated with the nematode symbionts Photorhabdus and Xenorhabdus.</title>
        <authorList>
            <person name="Tobias N.J."/>
            <person name="Wolff H."/>
            <person name="Djahanschiri B."/>
            <person name="Grundmann F."/>
            <person name="Kronenwerth M."/>
            <person name="Shi Y.M."/>
            <person name="Simonyi S."/>
            <person name="Grun P."/>
            <person name="Shapiro-Ilan D."/>
            <person name="Pidot S.J."/>
            <person name="Stinear T.P."/>
            <person name="Ebersberger I."/>
            <person name="Bode H.B."/>
        </authorList>
    </citation>
    <scope>NUCLEOTIDE SEQUENCE [LARGE SCALE GENOMIC DNA]</scope>
    <source>
        <strain evidence="6 9">DSM 16336</strain>
    </source>
</reference>
<evidence type="ECO:0000313" key="7">
    <source>
        <dbReference type="EMBL" id="SIP70940.1"/>
    </source>
</evidence>
<dbReference type="AlphaFoldDB" id="A0A1N6MQ42"/>
<comment type="similarity">
    <text evidence="1">Belongs to the Gfa family.</text>
</comment>
<gene>
    <name evidence="6" type="ORF">Xinn_01566</name>
    <name evidence="7" type="ORF">XIS1_10007</name>
</gene>
<dbReference type="PANTHER" id="PTHR33337:SF40">
    <property type="entry name" value="CENP-V_GFA DOMAIN-CONTAINING PROTEIN-RELATED"/>
    <property type="match status" value="1"/>
</dbReference>
<dbReference type="RefSeq" id="WP_086952882.1">
    <property type="nucleotide sequence ID" value="NZ_CAWNQC010000046.1"/>
</dbReference>
<feature type="domain" description="CENP-V/GFA" evidence="5">
    <location>
        <begin position="2"/>
        <end position="115"/>
    </location>
</feature>
<dbReference type="EMBL" id="NIBU01000014">
    <property type="protein sequence ID" value="PHM36427.1"/>
    <property type="molecule type" value="Genomic_DNA"/>
</dbReference>
<dbReference type="GO" id="GO:0046872">
    <property type="term" value="F:metal ion binding"/>
    <property type="evidence" value="ECO:0007669"/>
    <property type="project" value="UniProtKB-KW"/>
</dbReference>
<accession>A0A1N6MQ42</accession>
<dbReference type="InterPro" id="IPR006913">
    <property type="entry name" value="CENP-V/GFA"/>
</dbReference>
<keyword evidence="4" id="KW-0456">Lyase</keyword>
<dbReference type="PROSITE" id="PS51891">
    <property type="entry name" value="CENP_V_GFA"/>
    <property type="match status" value="1"/>
</dbReference>
<organism evidence="7 8">
    <name type="scientific">Xenorhabdus innexi</name>
    <dbReference type="NCBI Taxonomy" id="290109"/>
    <lineage>
        <taxon>Bacteria</taxon>
        <taxon>Pseudomonadati</taxon>
        <taxon>Pseudomonadota</taxon>
        <taxon>Gammaproteobacteria</taxon>
        <taxon>Enterobacterales</taxon>
        <taxon>Morganellaceae</taxon>
        <taxon>Xenorhabdus</taxon>
    </lineage>
</organism>
<evidence type="ECO:0000256" key="1">
    <source>
        <dbReference type="ARBA" id="ARBA00005495"/>
    </source>
</evidence>
<dbReference type="Proteomes" id="UP000224871">
    <property type="component" value="Unassembled WGS sequence"/>
</dbReference>